<reference evidence="3 4" key="1">
    <citation type="journal article" date="2016" name="Nat. Commun.">
        <title>Thousands of microbial genomes shed light on interconnected biogeochemical processes in an aquifer system.</title>
        <authorList>
            <person name="Anantharaman K."/>
            <person name="Brown C.T."/>
            <person name="Hug L.A."/>
            <person name="Sharon I."/>
            <person name="Castelle C.J."/>
            <person name="Probst A.J."/>
            <person name="Thomas B.C."/>
            <person name="Singh A."/>
            <person name="Wilkins M.J."/>
            <person name="Karaoz U."/>
            <person name="Brodie E.L."/>
            <person name="Williams K.H."/>
            <person name="Hubbard S.S."/>
            <person name="Banfield J.F."/>
        </authorList>
    </citation>
    <scope>NUCLEOTIDE SEQUENCE [LARGE SCALE GENOMIC DNA]</scope>
</reference>
<organism evidence="3 4">
    <name type="scientific">Candidatus Falkowbacteria bacterium RIFCSPHIGHO2_02_FULL_45_15</name>
    <dbReference type="NCBI Taxonomy" id="1797987"/>
    <lineage>
        <taxon>Bacteria</taxon>
        <taxon>Candidatus Falkowiibacteriota</taxon>
    </lineage>
</organism>
<feature type="coiled-coil region" evidence="1">
    <location>
        <begin position="1"/>
        <end position="28"/>
    </location>
</feature>
<evidence type="ECO:0000256" key="2">
    <source>
        <dbReference type="SAM" id="Phobius"/>
    </source>
</evidence>
<dbReference type="EMBL" id="MFFU01000045">
    <property type="protein sequence ID" value="OGF18457.1"/>
    <property type="molecule type" value="Genomic_DNA"/>
</dbReference>
<keyword evidence="2" id="KW-1133">Transmembrane helix</keyword>
<evidence type="ECO:0000313" key="3">
    <source>
        <dbReference type="EMBL" id="OGF18457.1"/>
    </source>
</evidence>
<proteinExistence type="predicted"/>
<protein>
    <submittedName>
        <fullName evidence="3">Uncharacterized protein</fullName>
    </submittedName>
</protein>
<accession>A0A1F5RVJ3</accession>
<evidence type="ECO:0000313" key="4">
    <source>
        <dbReference type="Proteomes" id="UP000177691"/>
    </source>
</evidence>
<dbReference type="Proteomes" id="UP000177691">
    <property type="component" value="Unassembled WGS sequence"/>
</dbReference>
<sequence length="92" mass="10448">MSDDKQTLEDLIKQNLELTKELQQQLHSVRRYLFWQRLTSIFYLIIIIGPIIIGLIYLPPLLKNAVAPYQALLGGDKSGGLDINSILNGLNR</sequence>
<keyword evidence="2" id="KW-0812">Transmembrane</keyword>
<keyword evidence="1" id="KW-0175">Coiled coil</keyword>
<evidence type="ECO:0000256" key="1">
    <source>
        <dbReference type="SAM" id="Coils"/>
    </source>
</evidence>
<feature type="transmembrane region" description="Helical" evidence="2">
    <location>
        <begin position="40"/>
        <end position="58"/>
    </location>
</feature>
<keyword evidence="2" id="KW-0472">Membrane</keyword>
<name>A0A1F5RVJ3_9BACT</name>
<dbReference type="AlphaFoldDB" id="A0A1F5RVJ3"/>
<comment type="caution">
    <text evidence="3">The sequence shown here is derived from an EMBL/GenBank/DDBJ whole genome shotgun (WGS) entry which is preliminary data.</text>
</comment>
<gene>
    <name evidence="3" type="ORF">A3D54_00565</name>
</gene>